<name>A0ABS8Y516_DATST</name>
<gene>
    <name evidence="1" type="ORF">HAX54_012092</name>
</gene>
<accession>A0ABS8Y516</accession>
<feature type="non-terminal residue" evidence="1">
    <location>
        <position position="1"/>
    </location>
</feature>
<dbReference type="EMBL" id="JACEIK010016993">
    <property type="protein sequence ID" value="MCE5165760.1"/>
    <property type="molecule type" value="Genomic_DNA"/>
</dbReference>
<sequence length="52" mass="5716">VFTWVAGCSQRQVKSCETQAEAQLWVLGFRSLPITCVSPVSSKLGPVKCKFN</sequence>
<evidence type="ECO:0000313" key="2">
    <source>
        <dbReference type="Proteomes" id="UP000823775"/>
    </source>
</evidence>
<comment type="caution">
    <text evidence="1">The sequence shown here is derived from an EMBL/GenBank/DDBJ whole genome shotgun (WGS) entry which is preliminary data.</text>
</comment>
<dbReference type="Proteomes" id="UP000823775">
    <property type="component" value="Unassembled WGS sequence"/>
</dbReference>
<keyword evidence="2" id="KW-1185">Reference proteome</keyword>
<protein>
    <submittedName>
        <fullName evidence="1">Uncharacterized protein</fullName>
    </submittedName>
</protein>
<proteinExistence type="predicted"/>
<evidence type="ECO:0000313" key="1">
    <source>
        <dbReference type="EMBL" id="MCE5165760.1"/>
    </source>
</evidence>
<feature type="non-terminal residue" evidence="1">
    <location>
        <position position="52"/>
    </location>
</feature>
<organism evidence="1 2">
    <name type="scientific">Datura stramonium</name>
    <name type="common">Jimsonweed</name>
    <name type="synonym">Common thornapple</name>
    <dbReference type="NCBI Taxonomy" id="4076"/>
    <lineage>
        <taxon>Eukaryota</taxon>
        <taxon>Viridiplantae</taxon>
        <taxon>Streptophyta</taxon>
        <taxon>Embryophyta</taxon>
        <taxon>Tracheophyta</taxon>
        <taxon>Spermatophyta</taxon>
        <taxon>Magnoliopsida</taxon>
        <taxon>eudicotyledons</taxon>
        <taxon>Gunneridae</taxon>
        <taxon>Pentapetalae</taxon>
        <taxon>asterids</taxon>
        <taxon>lamiids</taxon>
        <taxon>Solanales</taxon>
        <taxon>Solanaceae</taxon>
        <taxon>Solanoideae</taxon>
        <taxon>Datureae</taxon>
        <taxon>Datura</taxon>
    </lineage>
</organism>
<reference evidence="1 2" key="1">
    <citation type="journal article" date="2021" name="BMC Genomics">
        <title>Datura genome reveals duplications of psychoactive alkaloid biosynthetic genes and high mutation rate following tissue culture.</title>
        <authorList>
            <person name="Rajewski A."/>
            <person name="Carter-House D."/>
            <person name="Stajich J."/>
            <person name="Litt A."/>
        </authorList>
    </citation>
    <scope>NUCLEOTIDE SEQUENCE [LARGE SCALE GENOMIC DNA]</scope>
    <source>
        <strain evidence="1">AR-01</strain>
    </source>
</reference>